<organism evidence="2 3">
    <name type="scientific">Blautia producta</name>
    <dbReference type="NCBI Taxonomy" id="33035"/>
    <lineage>
        <taxon>Bacteria</taxon>
        <taxon>Bacillati</taxon>
        <taxon>Bacillota</taxon>
        <taxon>Clostridia</taxon>
        <taxon>Lachnospirales</taxon>
        <taxon>Lachnospiraceae</taxon>
        <taxon>Blautia</taxon>
    </lineage>
</organism>
<keyword evidence="1" id="KW-1133">Transmembrane helix</keyword>
<dbReference type="EMBL" id="CP039126">
    <property type="protein sequence ID" value="QMW76221.1"/>
    <property type="molecule type" value="Genomic_DNA"/>
</dbReference>
<dbReference type="AlphaFoldDB" id="A0A7G5MNM8"/>
<feature type="transmembrane region" description="Helical" evidence="1">
    <location>
        <begin position="208"/>
        <end position="229"/>
    </location>
</feature>
<feature type="transmembrane region" description="Helical" evidence="1">
    <location>
        <begin position="46"/>
        <end position="71"/>
    </location>
</feature>
<proteinExistence type="predicted"/>
<feature type="transmembrane region" description="Helical" evidence="1">
    <location>
        <begin position="139"/>
        <end position="158"/>
    </location>
</feature>
<evidence type="ECO:0000313" key="3">
    <source>
        <dbReference type="Proteomes" id="UP000515789"/>
    </source>
</evidence>
<feature type="transmembrane region" description="Helical" evidence="1">
    <location>
        <begin position="165"/>
        <end position="183"/>
    </location>
</feature>
<feature type="transmembrane region" description="Helical" evidence="1">
    <location>
        <begin position="92"/>
        <end position="119"/>
    </location>
</feature>
<evidence type="ECO:0000313" key="2">
    <source>
        <dbReference type="EMBL" id="QMW76221.1"/>
    </source>
</evidence>
<feature type="transmembrane region" description="Helical" evidence="1">
    <location>
        <begin position="20"/>
        <end position="40"/>
    </location>
</feature>
<dbReference type="Proteomes" id="UP000515789">
    <property type="component" value="Chromosome"/>
</dbReference>
<dbReference type="GeneID" id="75053125"/>
<evidence type="ECO:0000256" key="1">
    <source>
        <dbReference type="SAM" id="Phobius"/>
    </source>
</evidence>
<keyword evidence="1" id="KW-0472">Membrane</keyword>
<sequence length="236" mass="25986">MWKSIKEQVKIEVCDMSVYLALEAGLCALGMVIMTCVHMFGNEESYFPLGSMIAAIAVLCLIIFGNIFSLCMGFDMAVSMGKTRKQYYPSAIIVYFLMTLVLLAGLFLLLRVETAIYGVLLPGKIKENIPIMTKFTVPWIFGGAAALNGCAALGAAIVRRFKRGRVIILAFWLLGCWTLPGATDSRASNFMNRIGIVWGQWFGGFETWAQISMMVGAGVALCAAAYLIFRKQAVQW</sequence>
<keyword evidence="1" id="KW-0812">Transmembrane</keyword>
<dbReference type="RefSeq" id="WP_018595307.1">
    <property type="nucleotide sequence ID" value="NZ_AP031416.1"/>
</dbReference>
<name>A0A7G5MNM8_9FIRM</name>
<gene>
    <name evidence="2" type="ORF">E5259_00650</name>
</gene>
<reference evidence="2 3" key="1">
    <citation type="submission" date="2019-04" db="EMBL/GenBank/DDBJ databases">
        <authorList>
            <person name="Schori C."/>
            <person name="Ahrens C."/>
        </authorList>
    </citation>
    <scope>NUCLEOTIDE SEQUENCE [LARGE SCALE GENOMIC DNA]</scope>
    <source>
        <strain evidence="2 3">DSM 2950</strain>
    </source>
</reference>
<accession>A0A7G5MNM8</accession>
<protein>
    <submittedName>
        <fullName evidence="2">Uncharacterized protein</fullName>
    </submittedName>
</protein>